<dbReference type="Gene3D" id="3.30.1490.20">
    <property type="entry name" value="ATP-grasp fold, A domain"/>
    <property type="match status" value="1"/>
</dbReference>
<evidence type="ECO:0000256" key="1">
    <source>
        <dbReference type="SAM" id="MobiDB-lite"/>
    </source>
</evidence>
<dbReference type="AlphaFoldDB" id="A0A1Y2T6Q7"/>
<feature type="compositionally biased region" description="Basic residues" evidence="1">
    <location>
        <begin position="271"/>
        <end position="280"/>
    </location>
</feature>
<feature type="region of interest" description="Disordered" evidence="1">
    <location>
        <begin position="250"/>
        <end position="302"/>
    </location>
</feature>
<feature type="compositionally biased region" description="Basic and acidic residues" evidence="1">
    <location>
        <begin position="281"/>
        <end position="293"/>
    </location>
</feature>
<dbReference type="InterPro" id="IPR002192">
    <property type="entry name" value="PPDK_AMP/ATP-bd"/>
</dbReference>
<dbReference type="GO" id="GO:0050242">
    <property type="term" value="F:pyruvate, phosphate dikinase activity"/>
    <property type="evidence" value="ECO:0007669"/>
    <property type="project" value="InterPro"/>
</dbReference>
<protein>
    <recommendedName>
        <fullName evidence="2">Pyruvate phosphate dikinase AMP/ATP-binding domain-containing protein</fullName>
    </recommendedName>
</protein>
<dbReference type="PANTHER" id="PTHR22931:SF9">
    <property type="entry name" value="PYRUVATE, PHOSPHATE DIKINASE 1, CHLOROPLASTIC"/>
    <property type="match status" value="1"/>
</dbReference>
<dbReference type="GO" id="GO:0005524">
    <property type="term" value="F:ATP binding"/>
    <property type="evidence" value="ECO:0007669"/>
    <property type="project" value="InterPro"/>
</dbReference>
<evidence type="ECO:0000259" key="2">
    <source>
        <dbReference type="Pfam" id="PF01326"/>
    </source>
</evidence>
<dbReference type="InterPro" id="IPR010121">
    <property type="entry name" value="Pyruvate_phosphate_dikinase"/>
</dbReference>
<name>A0A1Y2T6Q7_SYMTR</name>
<dbReference type="Gene3D" id="1.20.80.30">
    <property type="match status" value="1"/>
</dbReference>
<feature type="domain" description="Pyruvate phosphate dikinase AMP/ATP-binding" evidence="2">
    <location>
        <begin position="14"/>
        <end position="61"/>
    </location>
</feature>
<sequence length="302" mass="33753">MYLFHEGRADMRMLLGGKGANLAEMTNIGLPVPPGFTITTEVCREYQKTKQLDPEVIEQVNAALTALEQQTGKKFGDPRNPLLVSVRSGAPISMPGMMDTVLNLGLNDETVVALAELTGNERFAWDSYRRFIQMFSNVVLGIELHNFEAILEAHKKRNGFTQDIELQAEHFKAIVPEYKAVVEKHTGKPFPMDPREQLMAAIAPCSNRGTTRARRSTGRSTRSPTTWVRPSTCRPWPSATWGRLRDGRLLHPQPELRRQGVLRRVPAQRPGRGRGGRHPHAVPDRPPEGDHARGLPAVVRPL</sequence>
<feature type="region of interest" description="Disordered" evidence="1">
    <location>
        <begin position="207"/>
        <end position="230"/>
    </location>
</feature>
<dbReference type="InterPro" id="IPR013815">
    <property type="entry name" value="ATP_grasp_subdomain_1"/>
</dbReference>
<dbReference type="Proteomes" id="UP000194267">
    <property type="component" value="Unassembled WGS sequence"/>
</dbReference>
<dbReference type="GO" id="GO:0016301">
    <property type="term" value="F:kinase activity"/>
    <property type="evidence" value="ECO:0007669"/>
    <property type="project" value="InterPro"/>
</dbReference>
<organism evidence="3 4">
    <name type="scientific">Symbiobacterium thermophilum</name>
    <dbReference type="NCBI Taxonomy" id="2734"/>
    <lineage>
        <taxon>Bacteria</taxon>
        <taxon>Bacillati</taxon>
        <taxon>Bacillota</taxon>
        <taxon>Clostridia</taxon>
        <taxon>Eubacteriales</taxon>
        <taxon>Symbiobacteriaceae</taxon>
        <taxon>Symbiobacterium</taxon>
    </lineage>
</organism>
<accession>A0A1Y2T6Q7</accession>
<dbReference type="EMBL" id="LWLV01000501">
    <property type="protein sequence ID" value="OTA41404.1"/>
    <property type="molecule type" value="Genomic_DNA"/>
</dbReference>
<evidence type="ECO:0000313" key="4">
    <source>
        <dbReference type="Proteomes" id="UP000194267"/>
    </source>
</evidence>
<comment type="caution">
    <text evidence="3">The sequence shown here is derived from an EMBL/GenBank/DDBJ whole genome shotgun (WGS) entry which is preliminary data.</text>
</comment>
<gene>
    <name evidence="3" type="ORF">A6D92_07065</name>
</gene>
<dbReference type="PANTHER" id="PTHR22931">
    <property type="entry name" value="PHOSPHOENOLPYRUVATE DIKINASE-RELATED"/>
    <property type="match status" value="1"/>
</dbReference>
<dbReference type="Pfam" id="PF01326">
    <property type="entry name" value="PPDK_N"/>
    <property type="match status" value="1"/>
</dbReference>
<dbReference type="SUPFAM" id="SSF56059">
    <property type="entry name" value="Glutathione synthetase ATP-binding domain-like"/>
    <property type="match status" value="1"/>
</dbReference>
<evidence type="ECO:0000313" key="3">
    <source>
        <dbReference type="EMBL" id="OTA41404.1"/>
    </source>
</evidence>
<proteinExistence type="predicted"/>
<reference evidence="4" key="1">
    <citation type="submission" date="2016-04" db="EMBL/GenBank/DDBJ databases">
        <authorList>
            <person name="Antunes L.P."/>
            <person name="Martins L.F."/>
            <person name="Pereira R.V."/>
            <person name="Thomas A.M."/>
            <person name="Barbosa D."/>
            <person name="Nascimento L."/>
            <person name="Silva G.M."/>
            <person name="Condomitti G.W."/>
            <person name="Digiampietri L.A."/>
            <person name="Lombardi K.C."/>
            <person name="Ramos P.L."/>
            <person name="Quaggio R.B."/>
            <person name="Oliveira J.C."/>
            <person name="Pascon R.C."/>
            <person name="Cruz J.B."/>
            <person name="Silva A.M."/>
            <person name="Setubal J.C."/>
        </authorList>
    </citation>
    <scope>NUCLEOTIDE SEQUENCE [LARGE SCALE GENOMIC DNA]</scope>
</reference>